<feature type="non-terminal residue" evidence="2">
    <location>
        <position position="223"/>
    </location>
</feature>
<name>A0AAV2SBK9_MEGNR</name>
<evidence type="ECO:0000256" key="1">
    <source>
        <dbReference type="SAM" id="Coils"/>
    </source>
</evidence>
<evidence type="ECO:0000313" key="3">
    <source>
        <dbReference type="Proteomes" id="UP001497623"/>
    </source>
</evidence>
<protein>
    <submittedName>
        <fullName evidence="2">Uncharacterized protein</fullName>
    </submittedName>
</protein>
<sequence>MEEFEKQTEEETDQIMKMKEEIGKLKKSISQKEKDVAVLNDKQSKLSAITKECKKKKLALENIMKDLPDVNTFKELDSENEKCDSIVTNGYQNWRNKLEEDKEIPLSNNITLQDLLAKLKTVTQFEERHSIIEDAKKILQQIVKTRRMYVTKNIEMTKYYSWIETNEKGIVLNTLLPKMSPVLEFDDILALAPRPPLVFMVLAHRHQGITLGHLHIRLDGLPK</sequence>
<reference evidence="2 3" key="1">
    <citation type="submission" date="2024-05" db="EMBL/GenBank/DDBJ databases">
        <authorList>
            <person name="Wallberg A."/>
        </authorList>
    </citation>
    <scope>NUCLEOTIDE SEQUENCE [LARGE SCALE GENOMIC DNA]</scope>
</reference>
<comment type="caution">
    <text evidence="2">The sequence shown here is derived from an EMBL/GenBank/DDBJ whole genome shotgun (WGS) entry which is preliminary data.</text>
</comment>
<keyword evidence="3" id="KW-1185">Reference proteome</keyword>
<dbReference type="EMBL" id="CAXKWB010054759">
    <property type="protein sequence ID" value="CAL4176096.1"/>
    <property type="molecule type" value="Genomic_DNA"/>
</dbReference>
<feature type="coiled-coil region" evidence="1">
    <location>
        <begin position="1"/>
        <end position="42"/>
    </location>
</feature>
<gene>
    <name evidence="2" type="ORF">MNOR_LOCUS34747</name>
</gene>
<proteinExistence type="predicted"/>
<organism evidence="2 3">
    <name type="scientific">Meganyctiphanes norvegica</name>
    <name type="common">Northern krill</name>
    <name type="synonym">Thysanopoda norvegica</name>
    <dbReference type="NCBI Taxonomy" id="48144"/>
    <lineage>
        <taxon>Eukaryota</taxon>
        <taxon>Metazoa</taxon>
        <taxon>Ecdysozoa</taxon>
        <taxon>Arthropoda</taxon>
        <taxon>Crustacea</taxon>
        <taxon>Multicrustacea</taxon>
        <taxon>Malacostraca</taxon>
        <taxon>Eumalacostraca</taxon>
        <taxon>Eucarida</taxon>
        <taxon>Euphausiacea</taxon>
        <taxon>Euphausiidae</taxon>
        <taxon>Meganyctiphanes</taxon>
    </lineage>
</organism>
<dbReference type="AlphaFoldDB" id="A0AAV2SBK9"/>
<dbReference type="Proteomes" id="UP001497623">
    <property type="component" value="Unassembled WGS sequence"/>
</dbReference>
<accession>A0AAV2SBK9</accession>
<keyword evidence="1" id="KW-0175">Coiled coil</keyword>
<evidence type="ECO:0000313" key="2">
    <source>
        <dbReference type="EMBL" id="CAL4176096.1"/>
    </source>
</evidence>